<evidence type="ECO:0000313" key="6">
    <source>
        <dbReference type="Proteomes" id="UP000092574"/>
    </source>
</evidence>
<evidence type="ECO:0000313" key="5">
    <source>
        <dbReference type="EMBL" id="ANU78178.2"/>
    </source>
</evidence>
<dbReference type="GO" id="GO:0043565">
    <property type="term" value="F:sequence-specific DNA binding"/>
    <property type="evidence" value="ECO:0007669"/>
    <property type="project" value="InterPro"/>
</dbReference>
<accession>A0A1C7IGJ5</accession>
<evidence type="ECO:0000259" key="4">
    <source>
        <dbReference type="PROSITE" id="PS01124"/>
    </source>
</evidence>
<dbReference type="SMART" id="SM00342">
    <property type="entry name" value="HTH_ARAC"/>
    <property type="match status" value="1"/>
</dbReference>
<organism evidence="5 6">
    <name type="scientific">Blautia pseudococcoides</name>
    <dbReference type="NCBI Taxonomy" id="1796616"/>
    <lineage>
        <taxon>Bacteria</taxon>
        <taxon>Bacillati</taxon>
        <taxon>Bacillota</taxon>
        <taxon>Clostridia</taxon>
        <taxon>Lachnospirales</taxon>
        <taxon>Lachnospiraceae</taxon>
        <taxon>Blautia</taxon>
    </lineage>
</organism>
<evidence type="ECO:0000256" key="3">
    <source>
        <dbReference type="ARBA" id="ARBA00023163"/>
    </source>
</evidence>
<sequence length="433" mass="49164">MNIIILLFLSYYCQKFLFLLYLNKLISSLGGNHMDMQTIRHNCRLLYYLTQIPVFCLSQDGSICFTYPRLVGMDLFPLPRMPKKLPRKGTAPLPVLFMEYSAYYSAGLSFPAADGCFSLHFGPCLFSRLSDREFKQAFPELSVLSPGSRYTLMSALPVMEQEYFYNYLSLACCLFFREQINTEDIMEANDLITPAPIPAAVQKTLFHRRESSAFHTPYSYEKNLLDAVRAGDLIRAKECMNELSLTGKPGILSANPLRHAQNLFIAHITQITRAAIEGGAEEDMAYAMSDSFIQASEKCTSITRLLTLRDQATCEFTAAAAKAKGITTHSPAIRRAVNFINNHQQEKICLSDIAHAAGLSKDRFSHLFRQEMAISPMEYLNRKRVETSKSLLTVFQYSISEVSMILAFSSQSHYISVFKKYTGMTRRQYRDSF</sequence>
<dbReference type="PANTHER" id="PTHR43280:SF34">
    <property type="entry name" value="ARAC-FAMILY TRANSCRIPTIONAL REGULATOR"/>
    <property type="match status" value="1"/>
</dbReference>
<dbReference type="GO" id="GO:0003700">
    <property type="term" value="F:DNA-binding transcription factor activity"/>
    <property type="evidence" value="ECO:0007669"/>
    <property type="project" value="InterPro"/>
</dbReference>
<dbReference type="InterPro" id="IPR009057">
    <property type="entry name" value="Homeodomain-like_sf"/>
</dbReference>
<dbReference type="Gene3D" id="1.10.10.60">
    <property type="entry name" value="Homeodomain-like"/>
    <property type="match status" value="2"/>
</dbReference>
<dbReference type="InterPro" id="IPR018060">
    <property type="entry name" value="HTH_AraC"/>
</dbReference>
<dbReference type="PROSITE" id="PS00041">
    <property type="entry name" value="HTH_ARAC_FAMILY_1"/>
    <property type="match status" value="1"/>
</dbReference>
<dbReference type="OrthoDB" id="184994at2"/>
<dbReference type="EMBL" id="CP015405">
    <property type="protein sequence ID" value="ANU78178.2"/>
    <property type="molecule type" value="Genomic_DNA"/>
</dbReference>
<gene>
    <name evidence="5" type="ORF">A4V09_21985</name>
</gene>
<dbReference type="Pfam" id="PF12833">
    <property type="entry name" value="HTH_18"/>
    <property type="match status" value="1"/>
</dbReference>
<name>A0A1C7IGJ5_9FIRM</name>
<reference evidence="5" key="1">
    <citation type="submission" date="2017-04" db="EMBL/GenBank/DDBJ databases">
        <title>Complete Genome Sequences of Twelve Strains of a Stable Defined Moderately Diverse Mouse Microbiota 2 (sDMDMm2).</title>
        <authorList>
            <person name="Uchimura Y."/>
            <person name="Wyss M."/>
            <person name="Brugiroux S."/>
            <person name="Limenitakis J.P."/>
            <person name="Stecher B."/>
            <person name="McCoy K.D."/>
            <person name="Macpherson A.J."/>
        </authorList>
    </citation>
    <scope>NUCLEOTIDE SEQUENCE</scope>
    <source>
        <strain evidence="5">YL58</strain>
    </source>
</reference>
<evidence type="ECO:0000256" key="1">
    <source>
        <dbReference type="ARBA" id="ARBA00023015"/>
    </source>
</evidence>
<keyword evidence="6" id="KW-1185">Reference proteome</keyword>
<dbReference type="Proteomes" id="UP000092574">
    <property type="component" value="Chromosome"/>
</dbReference>
<dbReference type="InterPro" id="IPR018062">
    <property type="entry name" value="HTH_AraC-typ_CS"/>
</dbReference>
<evidence type="ECO:0000256" key="2">
    <source>
        <dbReference type="ARBA" id="ARBA00023125"/>
    </source>
</evidence>
<keyword evidence="1" id="KW-0805">Transcription regulation</keyword>
<dbReference type="AlphaFoldDB" id="A0A1C7IGJ5"/>
<dbReference type="STRING" id="1796616.A4V09_21985"/>
<keyword evidence="3" id="KW-0804">Transcription</keyword>
<proteinExistence type="predicted"/>
<dbReference type="PANTHER" id="PTHR43280">
    <property type="entry name" value="ARAC-FAMILY TRANSCRIPTIONAL REGULATOR"/>
    <property type="match status" value="1"/>
</dbReference>
<feature type="domain" description="HTH araC/xylS-type" evidence="4">
    <location>
        <begin position="334"/>
        <end position="432"/>
    </location>
</feature>
<protein>
    <recommendedName>
        <fullName evidence="4">HTH araC/xylS-type domain-containing protein</fullName>
    </recommendedName>
</protein>
<keyword evidence="2" id="KW-0238">DNA-binding</keyword>
<dbReference type="SUPFAM" id="SSF46689">
    <property type="entry name" value="Homeodomain-like"/>
    <property type="match status" value="2"/>
</dbReference>
<dbReference type="PROSITE" id="PS01124">
    <property type="entry name" value="HTH_ARAC_FAMILY_2"/>
    <property type="match status" value="1"/>
</dbReference>
<dbReference type="KEGG" id="byl:A4V09_21985"/>